<dbReference type="InParanoid" id="D7G5Y6"/>
<dbReference type="Pfam" id="PF13855">
    <property type="entry name" value="LRR_8"/>
    <property type="match status" value="1"/>
</dbReference>
<accession>D7G5Y6</accession>
<dbReference type="SUPFAM" id="SSF52058">
    <property type="entry name" value="L domain-like"/>
    <property type="match status" value="1"/>
</dbReference>
<evidence type="ECO:0000313" key="1">
    <source>
        <dbReference type="EMBL" id="CBJ33906.1"/>
    </source>
</evidence>
<dbReference type="InterPro" id="IPR032675">
    <property type="entry name" value="LRR_dom_sf"/>
</dbReference>
<gene>
    <name evidence="1" type="ORF">Esi_0689_0001</name>
</gene>
<dbReference type="OrthoDB" id="1055097at2759"/>
<organism evidence="1 2">
    <name type="scientific">Ectocarpus siliculosus</name>
    <name type="common">Brown alga</name>
    <name type="synonym">Conferva siliculosa</name>
    <dbReference type="NCBI Taxonomy" id="2880"/>
    <lineage>
        <taxon>Eukaryota</taxon>
        <taxon>Sar</taxon>
        <taxon>Stramenopiles</taxon>
        <taxon>Ochrophyta</taxon>
        <taxon>PX clade</taxon>
        <taxon>Phaeophyceae</taxon>
        <taxon>Ectocarpales</taxon>
        <taxon>Ectocarpaceae</taxon>
        <taxon>Ectocarpus</taxon>
    </lineage>
</organism>
<dbReference type="InterPro" id="IPR001611">
    <property type="entry name" value="Leu-rich_rpt"/>
</dbReference>
<sequence length="78" mass="7900">MLSRPRESQETGYCWNSLGDVPAGAFNGLAALQTLSLGGAGVTTLEAGTFSGLQALVELHLGQVVVIGGGLSGLAARW</sequence>
<keyword evidence="2" id="KW-1185">Reference proteome</keyword>
<name>D7G5Y6_ECTSI</name>
<evidence type="ECO:0000313" key="2">
    <source>
        <dbReference type="Proteomes" id="UP000002630"/>
    </source>
</evidence>
<protein>
    <submittedName>
        <fullName evidence="1">Hypothetical leucine rich repeat protein</fullName>
    </submittedName>
</protein>
<dbReference type="EMBL" id="FN649760">
    <property type="protein sequence ID" value="CBJ33906.1"/>
    <property type="molecule type" value="Genomic_DNA"/>
</dbReference>
<dbReference type="Proteomes" id="UP000002630">
    <property type="component" value="Unassembled WGS sequence"/>
</dbReference>
<dbReference type="AlphaFoldDB" id="D7G5Y6"/>
<dbReference type="Gene3D" id="3.80.10.10">
    <property type="entry name" value="Ribonuclease Inhibitor"/>
    <property type="match status" value="1"/>
</dbReference>
<reference evidence="1 2" key="1">
    <citation type="journal article" date="2010" name="Nature">
        <title>The Ectocarpus genome and the independent evolution of multicellularity in brown algae.</title>
        <authorList>
            <person name="Cock J.M."/>
            <person name="Sterck L."/>
            <person name="Rouze P."/>
            <person name="Scornet D."/>
            <person name="Allen A.E."/>
            <person name="Amoutzias G."/>
            <person name="Anthouard V."/>
            <person name="Artiguenave F."/>
            <person name="Aury J.M."/>
            <person name="Badger J.H."/>
            <person name="Beszteri B."/>
            <person name="Billiau K."/>
            <person name="Bonnet E."/>
            <person name="Bothwell J.H."/>
            <person name="Bowler C."/>
            <person name="Boyen C."/>
            <person name="Brownlee C."/>
            <person name="Carrano C.J."/>
            <person name="Charrier B."/>
            <person name="Cho G.Y."/>
            <person name="Coelho S.M."/>
            <person name="Collen J."/>
            <person name="Corre E."/>
            <person name="Da Silva C."/>
            <person name="Delage L."/>
            <person name="Delaroque N."/>
            <person name="Dittami S.M."/>
            <person name="Doulbeau S."/>
            <person name="Elias M."/>
            <person name="Farnham G."/>
            <person name="Gachon C.M."/>
            <person name="Gschloessl B."/>
            <person name="Heesch S."/>
            <person name="Jabbari K."/>
            <person name="Jubin C."/>
            <person name="Kawai H."/>
            <person name="Kimura K."/>
            <person name="Kloareg B."/>
            <person name="Kupper F.C."/>
            <person name="Lang D."/>
            <person name="Le Bail A."/>
            <person name="Leblanc C."/>
            <person name="Lerouge P."/>
            <person name="Lohr M."/>
            <person name="Lopez P.J."/>
            <person name="Martens C."/>
            <person name="Maumus F."/>
            <person name="Michel G."/>
            <person name="Miranda-Saavedra D."/>
            <person name="Morales J."/>
            <person name="Moreau H."/>
            <person name="Motomura T."/>
            <person name="Nagasato C."/>
            <person name="Napoli C.A."/>
            <person name="Nelson D.R."/>
            <person name="Nyvall-Collen P."/>
            <person name="Peters A.F."/>
            <person name="Pommier C."/>
            <person name="Potin P."/>
            <person name="Poulain J."/>
            <person name="Quesneville H."/>
            <person name="Read B."/>
            <person name="Rensing S.A."/>
            <person name="Ritter A."/>
            <person name="Rousvoal S."/>
            <person name="Samanta M."/>
            <person name="Samson G."/>
            <person name="Schroeder D.C."/>
            <person name="Segurens B."/>
            <person name="Strittmatter M."/>
            <person name="Tonon T."/>
            <person name="Tregear J.W."/>
            <person name="Valentin K."/>
            <person name="von Dassow P."/>
            <person name="Yamagishi T."/>
            <person name="Van de Peer Y."/>
            <person name="Wincker P."/>
        </authorList>
    </citation>
    <scope>NUCLEOTIDE SEQUENCE [LARGE SCALE GENOMIC DNA]</scope>
    <source>
        <strain evidence="2">Ec32 / CCAP1310/4</strain>
    </source>
</reference>
<proteinExistence type="predicted"/>